<name>A0ACB9S6W3_9MYRT</name>
<gene>
    <name evidence="1" type="ORF">MLD38_004686</name>
</gene>
<keyword evidence="2" id="KW-1185">Reference proteome</keyword>
<dbReference type="EMBL" id="CM042881">
    <property type="protein sequence ID" value="KAI4386784.1"/>
    <property type="molecule type" value="Genomic_DNA"/>
</dbReference>
<evidence type="ECO:0000313" key="1">
    <source>
        <dbReference type="EMBL" id="KAI4386784.1"/>
    </source>
</evidence>
<sequence length="111" mass="12280">MPCEKLHRNSSTSLQPLHLQLPLVCSQQSQQAGFPPQAVERGEPGYPVPQRGLVGEQSCNHKNTSAVLHHDQSGAFIQWSDLSNPVGAALTFLLISWFILGTYCFRDTIHL</sequence>
<proteinExistence type="predicted"/>
<reference evidence="2" key="1">
    <citation type="journal article" date="2023" name="Front. Plant Sci.">
        <title>Chromosomal-level genome assembly of Melastoma candidum provides insights into trichome evolution.</title>
        <authorList>
            <person name="Zhong Y."/>
            <person name="Wu W."/>
            <person name="Sun C."/>
            <person name="Zou P."/>
            <person name="Liu Y."/>
            <person name="Dai S."/>
            <person name="Zhou R."/>
        </authorList>
    </citation>
    <scope>NUCLEOTIDE SEQUENCE [LARGE SCALE GENOMIC DNA]</scope>
</reference>
<evidence type="ECO:0000313" key="2">
    <source>
        <dbReference type="Proteomes" id="UP001057402"/>
    </source>
</evidence>
<protein>
    <submittedName>
        <fullName evidence="1">Uncharacterized protein</fullName>
    </submittedName>
</protein>
<accession>A0ACB9S6W3</accession>
<comment type="caution">
    <text evidence="1">The sequence shown here is derived from an EMBL/GenBank/DDBJ whole genome shotgun (WGS) entry which is preliminary data.</text>
</comment>
<organism evidence="1 2">
    <name type="scientific">Melastoma candidum</name>
    <dbReference type="NCBI Taxonomy" id="119954"/>
    <lineage>
        <taxon>Eukaryota</taxon>
        <taxon>Viridiplantae</taxon>
        <taxon>Streptophyta</taxon>
        <taxon>Embryophyta</taxon>
        <taxon>Tracheophyta</taxon>
        <taxon>Spermatophyta</taxon>
        <taxon>Magnoliopsida</taxon>
        <taxon>eudicotyledons</taxon>
        <taxon>Gunneridae</taxon>
        <taxon>Pentapetalae</taxon>
        <taxon>rosids</taxon>
        <taxon>malvids</taxon>
        <taxon>Myrtales</taxon>
        <taxon>Melastomataceae</taxon>
        <taxon>Melastomatoideae</taxon>
        <taxon>Melastomateae</taxon>
        <taxon>Melastoma</taxon>
    </lineage>
</organism>
<dbReference type="Proteomes" id="UP001057402">
    <property type="component" value="Chromosome 2"/>
</dbReference>